<feature type="region of interest" description="Disordered" evidence="1">
    <location>
        <begin position="1"/>
        <end position="20"/>
    </location>
</feature>
<evidence type="ECO:0000256" key="1">
    <source>
        <dbReference type="SAM" id="MobiDB-lite"/>
    </source>
</evidence>
<dbReference type="InterPro" id="IPR018721">
    <property type="entry name" value="DUF2252"/>
</dbReference>
<reference evidence="2 3" key="1">
    <citation type="submission" date="2021-08" db="EMBL/GenBank/DDBJ databases">
        <title>Nocardioides bacterium WL0053 sp. nov., isolated from the sediment.</title>
        <authorList>
            <person name="Wang L."/>
            <person name="Zhang D."/>
            <person name="Zhang A."/>
        </authorList>
    </citation>
    <scope>NUCLEOTIDE SEQUENCE [LARGE SCALE GENOMIC DNA]</scope>
    <source>
        <strain evidence="2 3">WL0053</strain>
    </source>
</reference>
<sequence>MMTEKVTHPSAAETRARLGAQMRTRVPAETHAELNTTGRPDPVQVLADETPSRLQELVPLRHSRMLTSPFAFFRGGAGVMAGDLARQPNTGLTAQLCGDAHLSNFGMFASPERHLLFDVNDFDETLPGPWEWDVKRLAASLAVAARQNGYADKQARKIVLAAVRRYQLAMHAFAELGNLAVWYARVDVDELQAELGADLSKTMSKRLDRTVKKARGRDHLRSLNKLTAVVDGRRRFVADPPLLVPLSQVVTDRSEEEAAAQVKGMVRQYSGTLPPGPRELVRSYDFVDMARKVVGVGSVGTRCWVILLIGRDENDPLFLQVKEAGASALAPFLPRANSGSQGVRVVTGQRIMQATSDIFLGSQTVVGIDGVSRDFYLRQLQDWKGSLPVEAMIPKGMRLYGELCAWTLARAHARSGDRIAIASYLGHDDAFAHAVEAFAQAYADLNEQDYARFAAVARRDLFLGRPHPDAPSDATPEPLTQS</sequence>
<name>A0ABS7REF9_9ACTN</name>
<evidence type="ECO:0000313" key="3">
    <source>
        <dbReference type="Proteomes" id="UP000754710"/>
    </source>
</evidence>
<keyword evidence="3" id="KW-1185">Reference proteome</keyword>
<dbReference type="PANTHER" id="PTHR39441:SF1">
    <property type="entry name" value="DUF2252 DOMAIN-CONTAINING PROTEIN"/>
    <property type="match status" value="1"/>
</dbReference>
<gene>
    <name evidence="2" type="ORF">K1X13_01130</name>
</gene>
<protein>
    <submittedName>
        <fullName evidence="2">DUF2252 domain-containing protein</fullName>
    </submittedName>
</protein>
<dbReference type="RefSeq" id="WP_221023213.1">
    <property type="nucleotide sequence ID" value="NZ_JAIEZQ010000001.1"/>
</dbReference>
<evidence type="ECO:0000313" key="2">
    <source>
        <dbReference type="EMBL" id="MBY9073411.1"/>
    </source>
</evidence>
<proteinExistence type="predicted"/>
<dbReference type="PANTHER" id="PTHR39441">
    <property type="entry name" value="DUF2252 DOMAIN-CONTAINING PROTEIN"/>
    <property type="match status" value="1"/>
</dbReference>
<dbReference type="EMBL" id="JAIEZQ010000001">
    <property type="protein sequence ID" value="MBY9073411.1"/>
    <property type="molecule type" value="Genomic_DNA"/>
</dbReference>
<accession>A0ABS7REF9</accession>
<organism evidence="2 3">
    <name type="scientific">Nocardioides jiangsuensis</name>
    <dbReference type="NCBI Taxonomy" id="2866161"/>
    <lineage>
        <taxon>Bacteria</taxon>
        <taxon>Bacillati</taxon>
        <taxon>Actinomycetota</taxon>
        <taxon>Actinomycetes</taxon>
        <taxon>Propionibacteriales</taxon>
        <taxon>Nocardioidaceae</taxon>
        <taxon>Nocardioides</taxon>
    </lineage>
</organism>
<comment type="caution">
    <text evidence="2">The sequence shown here is derived from an EMBL/GenBank/DDBJ whole genome shotgun (WGS) entry which is preliminary data.</text>
</comment>
<dbReference type="Pfam" id="PF10009">
    <property type="entry name" value="DUF2252"/>
    <property type="match status" value="1"/>
</dbReference>
<dbReference type="Proteomes" id="UP000754710">
    <property type="component" value="Unassembled WGS sequence"/>
</dbReference>